<evidence type="ECO:0000256" key="7">
    <source>
        <dbReference type="SAM" id="Phobius"/>
    </source>
</evidence>
<feature type="non-terminal residue" evidence="8">
    <location>
        <position position="65"/>
    </location>
</feature>
<dbReference type="GO" id="GO:0005886">
    <property type="term" value="C:plasma membrane"/>
    <property type="evidence" value="ECO:0007669"/>
    <property type="project" value="UniProtKB-SubCell"/>
</dbReference>
<dbReference type="PANTHER" id="PTHR35806:SF1">
    <property type="entry name" value="OXALOACETATE DECARBOXYLASE BETA CHAIN 2"/>
    <property type="match status" value="1"/>
</dbReference>
<evidence type="ECO:0000256" key="4">
    <source>
        <dbReference type="ARBA" id="ARBA00022967"/>
    </source>
</evidence>
<evidence type="ECO:0000256" key="1">
    <source>
        <dbReference type="ARBA" id="ARBA00004651"/>
    </source>
</evidence>
<evidence type="ECO:0000256" key="3">
    <source>
        <dbReference type="ARBA" id="ARBA00022692"/>
    </source>
</evidence>
<keyword evidence="5 7" id="KW-1133">Transmembrane helix</keyword>
<proteinExistence type="predicted"/>
<comment type="subcellular location">
    <subcellularLocation>
        <location evidence="1">Cell membrane</location>
        <topology evidence="1">Multi-pass membrane protein</topology>
    </subcellularLocation>
</comment>
<feature type="transmembrane region" description="Helical" evidence="7">
    <location>
        <begin position="37"/>
        <end position="57"/>
    </location>
</feature>
<reference evidence="8" key="1">
    <citation type="journal article" date="2014" name="Front. Microbiol.">
        <title>High frequency of phylogenetically diverse reductive dehalogenase-homologous genes in deep subseafloor sedimentary metagenomes.</title>
        <authorList>
            <person name="Kawai M."/>
            <person name="Futagami T."/>
            <person name="Toyoda A."/>
            <person name="Takaki Y."/>
            <person name="Nishi S."/>
            <person name="Hori S."/>
            <person name="Arai W."/>
            <person name="Tsubouchi T."/>
            <person name="Morono Y."/>
            <person name="Uchiyama I."/>
            <person name="Ito T."/>
            <person name="Fujiyama A."/>
            <person name="Inagaki F."/>
            <person name="Takami H."/>
        </authorList>
    </citation>
    <scope>NUCLEOTIDE SEQUENCE</scope>
    <source>
        <strain evidence="8">Expedition CK06-06</strain>
    </source>
</reference>
<dbReference type="InterPro" id="IPR005661">
    <property type="entry name" value="OadB_MmdB"/>
</dbReference>
<dbReference type="GO" id="GO:0016829">
    <property type="term" value="F:lyase activity"/>
    <property type="evidence" value="ECO:0007669"/>
    <property type="project" value="InterPro"/>
</dbReference>
<keyword evidence="4" id="KW-1278">Translocase</keyword>
<dbReference type="Pfam" id="PF03977">
    <property type="entry name" value="OAD_beta"/>
    <property type="match status" value="1"/>
</dbReference>
<keyword evidence="2" id="KW-1003">Cell membrane</keyword>
<accession>X1R2X3</accession>
<evidence type="ECO:0000256" key="2">
    <source>
        <dbReference type="ARBA" id="ARBA00022475"/>
    </source>
</evidence>
<comment type="caution">
    <text evidence="8">The sequence shown here is derived from an EMBL/GenBank/DDBJ whole genome shotgun (WGS) entry which is preliminary data.</text>
</comment>
<dbReference type="PANTHER" id="PTHR35806">
    <property type="entry name" value="OXALOACETATE DECARBOXYLASE BETA CHAIN 2"/>
    <property type="match status" value="1"/>
</dbReference>
<protein>
    <submittedName>
        <fullName evidence="8">Uncharacterized protein</fullName>
    </submittedName>
</protein>
<sequence>MGLFETGFQHFWWGNGLMLAIGGAFIYLGIAKKMEPLLLVPIGFAIMMVNLPLGGLMDYEGRIQA</sequence>
<evidence type="ECO:0000313" key="8">
    <source>
        <dbReference type="EMBL" id="GAI61431.1"/>
    </source>
</evidence>
<dbReference type="AlphaFoldDB" id="X1R2X3"/>
<dbReference type="EMBL" id="BARW01002924">
    <property type="protein sequence ID" value="GAI61431.1"/>
    <property type="molecule type" value="Genomic_DNA"/>
</dbReference>
<organism evidence="8">
    <name type="scientific">marine sediment metagenome</name>
    <dbReference type="NCBI Taxonomy" id="412755"/>
    <lineage>
        <taxon>unclassified sequences</taxon>
        <taxon>metagenomes</taxon>
        <taxon>ecological metagenomes</taxon>
    </lineage>
</organism>
<keyword evidence="3 7" id="KW-0812">Transmembrane</keyword>
<evidence type="ECO:0000256" key="5">
    <source>
        <dbReference type="ARBA" id="ARBA00022989"/>
    </source>
</evidence>
<feature type="transmembrane region" description="Helical" evidence="7">
    <location>
        <begin position="12"/>
        <end position="30"/>
    </location>
</feature>
<name>X1R2X3_9ZZZZ</name>
<dbReference type="GO" id="GO:0006814">
    <property type="term" value="P:sodium ion transport"/>
    <property type="evidence" value="ECO:0007669"/>
    <property type="project" value="InterPro"/>
</dbReference>
<evidence type="ECO:0000256" key="6">
    <source>
        <dbReference type="ARBA" id="ARBA00023136"/>
    </source>
</evidence>
<gene>
    <name evidence="8" type="ORF">S12H4_07798</name>
</gene>
<keyword evidence="6 7" id="KW-0472">Membrane</keyword>